<organism evidence="3 4">
    <name type="scientific">Microvirga tunisiensis</name>
    <dbReference type="NCBI Taxonomy" id="2108360"/>
    <lineage>
        <taxon>Bacteria</taxon>
        <taxon>Pseudomonadati</taxon>
        <taxon>Pseudomonadota</taxon>
        <taxon>Alphaproteobacteria</taxon>
        <taxon>Hyphomicrobiales</taxon>
        <taxon>Methylobacteriaceae</taxon>
        <taxon>Microvirga</taxon>
    </lineage>
</organism>
<feature type="compositionally biased region" description="Basic and acidic residues" evidence="1">
    <location>
        <begin position="175"/>
        <end position="191"/>
    </location>
</feature>
<reference evidence="3 4" key="1">
    <citation type="journal article" date="2019" name="Syst. Appl. Microbiol.">
        <title>Microvirga tunisiensis sp. nov., a root nodule symbiotic bacterium isolated from Lupinus micranthus and L. luteus grown in Northern Tunisia.</title>
        <authorList>
            <person name="Msaddak A."/>
            <person name="Rejili M."/>
            <person name="Duran D."/>
            <person name="Mars M."/>
            <person name="Palacios J.M."/>
            <person name="Ruiz-Argueso T."/>
            <person name="Rey L."/>
            <person name="Imperial J."/>
        </authorList>
    </citation>
    <scope>NUCLEOTIDE SEQUENCE [LARGE SCALE GENOMIC DNA]</scope>
    <source>
        <strain evidence="3 4">Lmie10</strain>
    </source>
</reference>
<feature type="domain" description="PRC-barrel" evidence="2">
    <location>
        <begin position="69"/>
        <end position="127"/>
    </location>
</feature>
<dbReference type="Pfam" id="PF05239">
    <property type="entry name" value="PRC"/>
    <property type="match status" value="1"/>
</dbReference>
<evidence type="ECO:0000313" key="3">
    <source>
        <dbReference type="EMBL" id="MPR28184.1"/>
    </source>
</evidence>
<dbReference type="RefSeq" id="WP_152714483.1">
    <property type="nucleotide sequence ID" value="NZ_VOSJ01000129.1"/>
</dbReference>
<dbReference type="SUPFAM" id="SSF50346">
    <property type="entry name" value="PRC-barrel domain"/>
    <property type="match status" value="1"/>
</dbReference>
<dbReference type="PANTHER" id="PTHR36505:SF1">
    <property type="entry name" value="BLR1072 PROTEIN"/>
    <property type="match status" value="1"/>
</dbReference>
<dbReference type="InterPro" id="IPR027275">
    <property type="entry name" value="PRC-brl_dom"/>
</dbReference>
<accession>A0A5N7MPZ3</accession>
<dbReference type="AlphaFoldDB" id="A0A5N7MPZ3"/>
<sequence>MGYRVQNDATPNGEERMSMPQVGAWLVASMIVAGHAAAQTSSTPPLSTGGASTADSATKGSIFLEYRQPDQFRSTNLRGTRVYGANNENIGEINDVLINRSGQVVAVIIGVGGFLGIGEKDVAVPMSMLLFQPGAAAANPPEAGSTDSTLKQSPAAPNAQPGTTAASPPATSAAARHDNGIPDRLILKMTKEQLQNAPTFRDQVSDRPLSEESSGPTAPAPPADQRP</sequence>
<dbReference type="Gene3D" id="2.30.30.240">
    <property type="entry name" value="PRC-barrel domain"/>
    <property type="match status" value="1"/>
</dbReference>
<evidence type="ECO:0000256" key="1">
    <source>
        <dbReference type="SAM" id="MobiDB-lite"/>
    </source>
</evidence>
<feature type="region of interest" description="Disordered" evidence="1">
    <location>
        <begin position="136"/>
        <end position="227"/>
    </location>
</feature>
<dbReference type="EMBL" id="VOSK01000128">
    <property type="protein sequence ID" value="MPR28184.1"/>
    <property type="molecule type" value="Genomic_DNA"/>
</dbReference>
<feature type="compositionally biased region" description="Pro residues" evidence="1">
    <location>
        <begin position="218"/>
        <end position="227"/>
    </location>
</feature>
<evidence type="ECO:0000259" key="2">
    <source>
        <dbReference type="Pfam" id="PF05239"/>
    </source>
</evidence>
<comment type="caution">
    <text evidence="3">The sequence shown here is derived from an EMBL/GenBank/DDBJ whole genome shotgun (WGS) entry which is preliminary data.</text>
</comment>
<feature type="compositionally biased region" description="Low complexity" evidence="1">
    <location>
        <begin position="163"/>
        <end position="174"/>
    </location>
</feature>
<gene>
    <name evidence="3" type="ORF">FS320_24225</name>
</gene>
<evidence type="ECO:0000313" key="4">
    <source>
        <dbReference type="Proteomes" id="UP000403266"/>
    </source>
</evidence>
<name>A0A5N7MPZ3_9HYPH</name>
<proteinExistence type="predicted"/>
<keyword evidence="4" id="KW-1185">Reference proteome</keyword>
<dbReference type="PANTHER" id="PTHR36505">
    <property type="entry name" value="BLR1072 PROTEIN"/>
    <property type="match status" value="1"/>
</dbReference>
<dbReference type="OrthoDB" id="7994716at2"/>
<dbReference type="Proteomes" id="UP000403266">
    <property type="component" value="Unassembled WGS sequence"/>
</dbReference>
<protein>
    <submittedName>
        <fullName evidence="3">PRC-barrel domain containing protein</fullName>
    </submittedName>
</protein>
<dbReference type="InterPro" id="IPR011033">
    <property type="entry name" value="PRC_barrel-like_sf"/>
</dbReference>